<evidence type="ECO:0000259" key="1">
    <source>
        <dbReference type="PROSITE" id="PS51085"/>
    </source>
</evidence>
<accession>A0A7T0G409</accession>
<name>A0A7T0G409_9BACT</name>
<dbReference type="GO" id="GO:0051537">
    <property type="term" value="F:2 iron, 2 sulfur cluster binding"/>
    <property type="evidence" value="ECO:0007669"/>
    <property type="project" value="InterPro"/>
</dbReference>
<dbReference type="Gene3D" id="3.10.20.30">
    <property type="match status" value="1"/>
</dbReference>
<dbReference type="Proteomes" id="UP000594464">
    <property type="component" value="Chromosome"/>
</dbReference>
<dbReference type="InterPro" id="IPR001041">
    <property type="entry name" value="2Fe-2S_ferredoxin-type"/>
</dbReference>
<dbReference type="InterPro" id="IPR036010">
    <property type="entry name" value="2Fe-2S_ferredoxin-like_sf"/>
</dbReference>
<protein>
    <submittedName>
        <fullName evidence="2">(2Fe-2S)-binding protein</fullName>
    </submittedName>
</protein>
<dbReference type="EMBL" id="CP048620">
    <property type="protein sequence ID" value="QPJ65883.1"/>
    <property type="molecule type" value="Genomic_DNA"/>
</dbReference>
<dbReference type="SUPFAM" id="SSF54292">
    <property type="entry name" value="2Fe-2S ferredoxin-like"/>
    <property type="match status" value="1"/>
</dbReference>
<evidence type="ECO:0000313" key="2">
    <source>
        <dbReference type="EMBL" id="QPJ65883.1"/>
    </source>
</evidence>
<dbReference type="PROSITE" id="PS51085">
    <property type="entry name" value="2FE2S_FER_2"/>
    <property type="match status" value="1"/>
</dbReference>
<sequence length="98" mass="11134">MAKIFLKPDNIHHEIEDGTPLIEACEELETTLSFGCTEGTCGVCELTILKGRENCSRPSEEERDYLFEEDLEEGMRLGCQVRIKKGEVEITWKGVRAK</sequence>
<dbReference type="KEGG" id="nva:G3M78_10960"/>
<dbReference type="CDD" id="cd00207">
    <property type="entry name" value="fer2"/>
    <property type="match status" value="1"/>
</dbReference>
<dbReference type="InterPro" id="IPR012675">
    <property type="entry name" value="Beta-grasp_dom_sf"/>
</dbReference>
<dbReference type="AlphaFoldDB" id="A0A7T0G409"/>
<proteinExistence type="predicted"/>
<reference evidence="3" key="1">
    <citation type="submission" date="2020-02" db="EMBL/GenBank/DDBJ databases">
        <title>Genomic and physiological characterization of two novel Nitrospinaceae genera.</title>
        <authorList>
            <person name="Mueller A.J."/>
            <person name="Jung M.-Y."/>
            <person name="Strachan C.R."/>
            <person name="Herbold C.W."/>
            <person name="Kirkegaard R.H."/>
            <person name="Daims H."/>
        </authorList>
    </citation>
    <scope>NUCLEOTIDE SEQUENCE [LARGE SCALE GENOMIC DNA]</scope>
</reference>
<dbReference type="Pfam" id="PF00111">
    <property type="entry name" value="Fer2"/>
    <property type="match status" value="1"/>
</dbReference>
<dbReference type="PROSITE" id="PS00197">
    <property type="entry name" value="2FE2S_FER_1"/>
    <property type="match status" value="1"/>
</dbReference>
<organism evidence="2 3">
    <name type="scientific">Candidatus Nitrohelix vancouverensis</name>
    <dbReference type="NCBI Taxonomy" id="2705534"/>
    <lineage>
        <taxon>Bacteria</taxon>
        <taxon>Pseudomonadati</taxon>
        <taxon>Nitrospinota/Tectimicrobiota group</taxon>
        <taxon>Nitrospinota</taxon>
        <taxon>Nitrospinia</taxon>
        <taxon>Nitrospinales</taxon>
        <taxon>Nitrospinaceae</taxon>
        <taxon>Candidatus Nitrohelix</taxon>
    </lineage>
</organism>
<evidence type="ECO:0000313" key="3">
    <source>
        <dbReference type="Proteomes" id="UP000594464"/>
    </source>
</evidence>
<dbReference type="InterPro" id="IPR006058">
    <property type="entry name" value="2Fe2S_fd_BS"/>
</dbReference>
<feature type="domain" description="2Fe-2S ferredoxin-type" evidence="1">
    <location>
        <begin position="2"/>
        <end position="98"/>
    </location>
</feature>
<gene>
    <name evidence="2" type="ORF">G3M78_10960</name>
</gene>